<feature type="compositionally biased region" description="Polar residues" evidence="1">
    <location>
        <begin position="46"/>
        <end position="56"/>
    </location>
</feature>
<sequence length="84" mass="9134">HPMTPQGQPPIITLNVSGLQPRQQLPLPGYQLPPPGHHNPQPPGQTIPNQQQIHSNQPLQTPSPQPPQQPPHGGDVCVVYEDQS</sequence>
<dbReference type="EMBL" id="CAJVPQ010028123">
    <property type="protein sequence ID" value="CAG8772442.1"/>
    <property type="molecule type" value="Genomic_DNA"/>
</dbReference>
<gene>
    <name evidence="2" type="ORF">FCALED_LOCUS17618</name>
</gene>
<proteinExistence type="predicted"/>
<dbReference type="Proteomes" id="UP000789570">
    <property type="component" value="Unassembled WGS sequence"/>
</dbReference>
<evidence type="ECO:0000256" key="1">
    <source>
        <dbReference type="SAM" id="MobiDB-lite"/>
    </source>
</evidence>
<feature type="compositionally biased region" description="Pro residues" evidence="1">
    <location>
        <begin position="31"/>
        <end position="45"/>
    </location>
</feature>
<feature type="compositionally biased region" description="Low complexity" evidence="1">
    <location>
        <begin position="18"/>
        <end position="30"/>
    </location>
</feature>
<comment type="caution">
    <text evidence="2">The sequence shown here is derived from an EMBL/GenBank/DDBJ whole genome shotgun (WGS) entry which is preliminary data.</text>
</comment>
<name>A0A9N9JCL2_9GLOM</name>
<reference evidence="2" key="1">
    <citation type="submission" date="2021-06" db="EMBL/GenBank/DDBJ databases">
        <authorList>
            <person name="Kallberg Y."/>
            <person name="Tangrot J."/>
            <person name="Rosling A."/>
        </authorList>
    </citation>
    <scope>NUCLEOTIDE SEQUENCE</scope>
    <source>
        <strain evidence="2">UK204</strain>
    </source>
</reference>
<evidence type="ECO:0000313" key="3">
    <source>
        <dbReference type="Proteomes" id="UP000789570"/>
    </source>
</evidence>
<dbReference type="AlphaFoldDB" id="A0A9N9JCL2"/>
<evidence type="ECO:0000313" key="2">
    <source>
        <dbReference type="EMBL" id="CAG8772442.1"/>
    </source>
</evidence>
<feature type="non-terminal residue" evidence="2">
    <location>
        <position position="1"/>
    </location>
</feature>
<feature type="non-terminal residue" evidence="2">
    <location>
        <position position="84"/>
    </location>
</feature>
<accession>A0A9N9JCL2</accession>
<protein>
    <submittedName>
        <fullName evidence="2">3853_t:CDS:1</fullName>
    </submittedName>
</protein>
<feature type="region of interest" description="Disordered" evidence="1">
    <location>
        <begin position="1"/>
        <end position="84"/>
    </location>
</feature>
<feature type="compositionally biased region" description="Pro residues" evidence="1">
    <location>
        <begin position="61"/>
        <end position="70"/>
    </location>
</feature>
<organism evidence="2 3">
    <name type="scientific">Funneliformis caledonium</name>
    <dbReference type="NCBI Taxonomy" id="1117310"/>
    <lineage>
        <taxon>Eukaryota</taxon>
        <taxon>Fungi</taxon>
        <taxon>Fungi incertae sedis</taxon>
        <taxon>Mucoromycota</taxon>
        <taxon>Glomeromycotina</taxon>
        <taxon>Glomeromycetes</taxon>
        <taxon>Glomerales</taxon>
        <taxon>Glomeraceae</taxon>
        <taxon>Funneliformis</taxon>
    </lineage>
</organism>
<keyword evidence="3" id="KW-1185">Reference proteome</keyword>